<evidence type="ECO:0000313" key="3">
    <source>
        <dbReference type="Proteomes" id="UP001172102"/>
    </source>
</evidence>
<gene>
    <name evidence="2" type="ORF">B0H67DRAFT_614340</name>
</gene>
<evidence type="ECO:0000256" key="1">
    <source>
        <dbReference type="SAM" id="MobiDB-lite"/>
    </source>
</evidence>
<keyword evidence="3" id="KW-1185">Reference proteome</keyword>
<evidence type="ECO:0000313" key="2">
    <source>
        <dbReference type="EMBL" id="KAK0701271.1"/>
    </source>
</evidence>
<reference evidence="2" key="1">
    <citation type="submission" date="2023-06" db="EMBL/GenBank/DDBJ databases">
        <title>Genome-scale phylogeny and comparative genomics of the fungal order Sordariales.</title>
        <authorList>
            <consortium name="Lawrence Berkeley National Laboratory"/>
            <person name="Hensen N."/>
            <person name="Bonometti L."/>
            <person name="Westerberg I."/>
            <person name="Brannstrom I.O."/>
            <person name="Guillou S."/>
            <person name="Cros-Aarteil S."/>
            <person name="Calhoun S."/>
            <person name="Haridas S."/>
            <person name="Kuo A."/>
            <person name="Mondo S."/>
            <person name="Pangilinan J."/>
            <person name="Riley R."/>
            <person name="Labutti K."/>
            <person name="Andreopoulos B."/>
            <person name="Lipzen A."/>
            <person name="Chen C."/>
            <person name="Yanf M."/>
            <person name="Daum C."/>
            <person name="Ng V."/>
            <person name="Clum A."/>
            <person name="Steindorff A."/>
            <person name="Ohm R."/>
            <person name="Martin F."/>
            <person name="Silar P."/>
            <person name="Natvig D."/>
            <person name="Lalanne C."/>
            <person name="Gautier V."/>
            <person name="Ament-Velasquez S.L."/>
            <person name="Kruys A."/>
            <person name="Hutchinson M.I."/>
            <person name="Powell A.J."/>
            <person name="Barry K."/>
            <person name="Miller A.N."/>
            <person name="Grigoriev I.V."/>
            <person name="Debuchy R."/>
            <person name="Gladieux P."/>
            <person name="Thoren M.H."/>
            <person name="Johannesson H."/>
        </authorList>
    </citation>
    <scope>NUCLEOTIDE SEQUENCE</scope>
    <source>
        <strain evidence="2">SMH4607-1</strain>
    </source>
</reference>
<feature type="region of interest" description="Disordered" evidence="1">
    <location>
        <begin position="221"/>
        <end position="250"/>
    </location>
</feature>
<dbReference type="AlphaFoldDB" id="A0AA40DH77"/>
<protein>
    <submittedName>
        <fullName evidence="2">Uncharacterized protein</fullName>
    </submittedName>
</protein>
<feature type="compositionally biased region" description="Low complexity" evidence="1">
    <location>
        <begin position="230"/>
        <end position="243"/>
    </location>
</feature>
<comment type="caution">
    <text evidence="2">The sequence shown here is derived from an EMBL/GenBank/DDBJ whole genome shotgun (WGS) entry which is preliminary data.</text>
</comment>
<accession>A0AA40DH77</accession>
<proteinExistence type="predicted"/>
<organism evidence="2 3">
    <name type="scientific">Lasiosphaeris hirsuta</name>
    <dbReference type="NCBI Taxonomy" id="260670"/>
    <lineage>
        <taxon>Eukaryota</taxon>
        <taxon>Fungi</taxon>
        <taxon>Dikarya</taxon>
        <taxon>Ascomycota</taxon>
        <taxon>Pezizomycotina</taxon>
        <taxon>Sordariomycetes</taxon>
        <taxon>Sordariomycetidae</taxon>
        <taxon>Sordariales</taxon>
        <taxon>Lasiosphaeriaceae</taxon>
        <taxon>Lasiosphaeris</taxon>
    </lineage>
</organism>
<sequence>MAATRFVIYSRNTTPINTERSLQDNCDALKPIIQRILDRESLDAHKAELLYFSVGRGLWIAFDYDNPEHDDCTVRGFQIRKNFTKISPYFVPTSVVHERIRNCPTFPVFVWHMSLELSALSYACLARQVLMFGCGEAPVRSNQKTGASLSLSLQASHHPNTIVLTESTPSRIACVRGHRYEGRRSANTEKTVHATSPDPRHLAVGVPETSLCEKSATIVLLPRGPAPGESGTSTPTKTPPSTTQLPALLA</sequence>
<dbReference type="Proteomes" id="UP001172102">
    <property type="component" value="Unassembled WGS sequence"/>
</dbReference>
<name>A0AA40DH77_9PEZI</name>
<dbReference type="EMBL" id="JAUKUA010000010">
    <property type="protein sequence ID" value="KAK0701271.1"/>
    <property type="molecule type" value="Genomic_DNA"/>
</dbReference>